<keyword evidence="3" id="KW-0547">Nucleotide-binding</keyword>
<dbReference type="Pfam" id="PF23576">
    <property type="entry name" value="SEN1_barrel"/>
    <property type="match status" value="1"/>
</dbReference>
<dbReference type="CDD" id="cd18808">
    <property type="entry name" value="SF1_C_Upf1"/>
    <property type="match status" value="1"/>
</dbReference>
<dbReference type="FunFam" id="3.40.50.300:FF:001152">
    <property type="entry name" value="tRNA-splicing endonuclease, putative"/>
    <property type="match status" value="1"/>
</dbReference>
<dbReference type="STRING" id="1442371.A0A0D2KJF9"/>
<dbReference type="GO" id="GO:0016604">
    <property type="term" value="C:nuclear body"/>
    <property type="evidence" value="ECO:0007669"/>
    <property type="project" value="TreeGrafter"/>
</dbReference>
<dbReference type="InterPro" id="IPR041677">
    <property type="entry name" value="DNA2/NAM7_AAA_11"/>
</dbReference>
<dbReference type="GO" id="GO:0005694">
    <property type="term" value="C:chromosome"/>
    <property type="evidence" value="ECO:0007669"/>
    <property type="project" value="UniProtKB-ARBA"/>
</dbReference>
<keyword evidence="6" id="KW-0067">ATP-binding</keyword>
<dbReference type="InterPro" id="IPR036875">
    <property type="entry name" value="Znf_CCHC_sf"/>
</dbReference>
<dbReference type="Proteomes" id="UP000053411">
    <property type="component" value="Unassembled WGS sequence"/>
</dbReference>
<feature type="compositionally biased region" description="Basic and acidic residues" evidence="9">
    <location>
        <begin position="1906"/>
        <end position="1948"/>
    </location>
</feature>
<keyword evidence="7" id="KW-0539">Nucleus</keyword>
<feature type="domain" description="CCHC-type" evidence="10">
    <location>
        <begin position="2015"/>
        <end position="2029"/>
    </location>
</feature>
<feature type="compositionally biased region" description="Acidic residues" evidence="9">
    <location>
        <begin position="1027"/>
        <end position="1037"/>
    </location>
</feature>
<dbReference type="SUPFAM" id="SSF52540">
    <property type="entry name" value="P-loop containing nucleoside triphosphate hydrolases"/>
    <property type="match status" value="1"/>
</dbReference>
<keyword evidence="8" id="KW-0863">Zinc-finger</keyword>
<dbReference type="InterPro" id="IPR016024">
    <property type="entry name" value="ARM-type_fold"/>
</dbReference>
<dbReference type="InterPro" id="IPR027417">
    <property type="entry name" value="P-loop_NTPase"/>
</dbReference>
<evidence type="ECO:0000256" key="3">
    <source>
        <dbReference type="ARBA" id="ARBA00022741"/>
    </source>
</evidence>
<dbReference type="GO" id="GO:0001147">
    <property type="term" value="F:transcription termination site sequence-specific DNA binding"/>
    <property type="evidence" value="ECO:0007669"/>
    <property type="project" value="TreeGrafter"/>
</dbReference>
<dbReference type="Pfam" id="PF13086">
    <property type="entry name" value="AAA_11"/>
    <property type="match status" value="1"/>
</dbReference>
<evidence type="ECO:0000259" key="10">
    <source>
        <dbReference type="PROSITE" id="PS50158"/>
    </source>
</evidence>
<dbReference type="OrthoDB" id="6513042at2759"/>
<dbReference type="PANTHER" id="PTHR10887:SF495">
    <property type="entry name" value="HELICASE SENATAXIN ISOFORM X1-RELATED"/>
    <property type="match status" value="1"/>
</dbReference>
<dbReference type="InterPro" id="IPR045055">
    <property type="entry name" value="DNA2/NAM7-like"/>
</dbReference>
<comment type="similarity">
    <text evidence="2">Belongs to the DNA2/NAM7 helicase family.</text>
</comment>
<dbReference type="CDD" id="cd18042">
    <property type="entry name" value="DEXXQc_SETX"/>
    <property type="match status" value="1"/>
</dbReference>
<dbReference type="VEuPathDB" id="FungiDB:Z520_07447"/>
<dbReference type="GO" id="GO:0005524">
    <property type="term" value="F:ATP binding"/>
    <property type="evidence" value="ECO:0007669"/>
    <property type="project" value="UniProtKB-KW"/>
</dbReference>
<evidence type="ECO:0000313" key="12">
    <source>
        <dbReference type="Proteomes" id="UP000053411"/>
    </source>
</evidence>
<dbReference type="InterPro" id="IPR024481">
    <property type="entry name" value="Helicase_Sen1_N"/>
</dbReference>
<dbReference type="RefSeq" id="XP_016630851.1">
    <property type="nucleotide sequence ID" value="XM_016777945.1"/>
</dbReference>
<dbReference type="GO" id="GO:0016787">
    <property type="term" value="F:hydrolase activity"/>
    <property type="evidence" value="ECO:0007669"/>
    <property type="project" value="UniProtKB-KW"/>
</dbReference>
<dbReference type="GO" id="GO:0008270">
    <property type="term" value="F:zinc ion binding"/>
    <property type="evidence" value="ECO:0007669"/>
    <property type="project" value="UniProtKB-KW"/>
</dbReference>
<keyword evidence="4" id="KW-0378">Hydrolase</keyword>
<dbReference type="SUPFAM" id="SSF48371">
    <property type="entry name" value="ARM repeat"/>
    <property type="match status" value="1"/>
</dbReference>
<dbReference type="InterPro" id="IPR001878">
    <property type="entry name" value="Znf_CCHC"/>
</dbReference>
<protein>
    <recommendedName>
        <fullName evidence="10">CCHC-type domain-containing protein</fullName>
    </recommendedName>
</protein>
<keyword evidence="8" id="KW-0862">Zinc</keyword>
<evidence type="ECO:0000256" key="2">
    <source>
        <dbReference type="ARBA" id="ARBA00007913"/>
    </source>
</evidence>
<dbReference type="PANTHER" id="PTHR10887">
    <property type="entry name" value="DNA2/NAM7 HELICASE FAMILY"/>
    <property type="match status" value="1"/>
</dbReference>
<dbReference type="EMBL" id="KN848076">
    <property type="protein sequence ID" value="KIX96728.1"/>
    <property type="molecule type" value="Genomic_DNA"/>
</dbReference>
<evidence type="ECO:0000256" key="4">
    <source>
        <dbReference type="ARBA" id="ARBA00022801"/>
    </source>
</evidence>
<dbReference type="Pfam" id="PF12726">
    <property type="entry name" value="SEN1_N"/>
    <property type="match status" value="1"/>
</dbReference>
<dbReference type="SMART" id="SM00343">
    <property type="entry name" value="ZnF_C2HC"/>
    <property type="match status" value="3"/>
</dbReference>
<keyword evidence="5" id="KW-0347">Helicase</keyword>
<dbReference type="InterPro" id="IPR041679">
    <property type="entry name" value="DNA2/NAM7-like_C"/>
</dbReference>
<gene>
    <name evidence="11" type="ORF">Z520_07447</name>
</gene>
<evidence type="ECO:0000256" key="8">
    <source>
        <dbReference type="PROSITE-ProRule" id="PRU00047"/>
    </source>
</evidence>
<feature type="compositionally biased region" description="Basic and acidic residues" evidence="9">
    <location>
        <begin position="2176"/>
        <end position="2186"/>
    </location>
</feature>
<evidence type="ECO:0000256" key="6">
    <source>
        <dbReference type="ARBA" id="ARBA00022840"/>
    </source>
</evidence>
<name>A0A0D2KJF9_9EURO</name>
<dbReference type="InterPro" id="IPR047187">
    <property type="entry name" value="SF1_C_Upf1"/>
</dbReference>
<accession>A0A0D2KJF9</accession>
<sequence>MAEFITTLQEFKNLPPGLHIFCPRQSDDDTDRYDDEPNPNPDDPVRLARIVETKERRKKFVSSLQLLAYDGKESEQYQRFIWETLEEALGKCDICIREYYVAKVDFLAALRQDYEEEDVATFFALINRRDVERIVQGLDAADEALRSVPEQKRGTGVLEPKHLHALFEALVSQAFLDDEEKLKTHFDGPFKMIQTKKSLKMREILPATTRFLFDSNTVRVVWASSIWTRLDRCPTDLEWDWAVKDFLQKKLQTASDPHDVAKLWSALDLIVQKLDERFITYKLFDLHPNICTTALNHLAKRTTAVPSILSTLKQILAKAPDAFWQAMGSISSQTIVEQIFASPSFNIDLQGATPAADESAPNVLSWISSLLESLKPANRPPAAHTLLNQLFERIDNGSLSLAARRACFEQAVNVLLKTVISFSGEEEDSQHPVERLVYLDTLNLIGHRLDVILRPRDLALAQSLQKDAREDVVNLVKNSIALECKCLKLDFENLIRTESRKQDSSAYTPEIWTSVIENLRDDDPTLSTAALIGIMSLPGLEQFRVREGDSLAKEKRSYNDIFEKVNQMVSKLLERISEFSPPHLDTLFRQQDTSMSLVAALFSPHQEIYEATIATVKHISGESIRKEALAHLMNAFLGTTIYGVCWVFRRVANYKTFASVPRMLKTGMEILDVLCNPTDGLLRRMELSGRDLKAVQSYWSYQWIALKTIYGHTERWSMEVHNKDIMKDVCRDAMQYAGELFHQYDLFASVLTKAKPDKAGEIRKILLDSASASEKSIGSPLSALDTMCKWLRLRDEYLADTLVSLICDMLYQLKQHRAVVTDSDGLAYVEDVATGSSVRTMLSASQKARLVRALEGYFDRQIARPAVKKQATLNLGKWTDAASVSRVSTPDSRGRSTDEFGDDDIADEDLIEIASKTLDTNRATVTSKDKKKIKSLLQQPPAKPKATPVSTIDIQAKKAQEARAFIENRKREEAARKLRDKEAALKLKGKTGIGAQTSGQGSGIAGLGVVGKDHSAGPNSLMVSSESEFDSDSDDELFGIPSRGPTVRDQLGQRKPMPAGPVRKVKQQRTQKDIRARLAPDLSDLHRTILGWDFFAETDTPPNSGKDDYTLVTNTFRTAQDYQKTFEPLLVLEGWQSFRAAREEGNFKAFEVKVANSLIVDSFFEINSSMSFTEGKDLGIGVSDVVLLSKSSRPDQDPSEPHCLARVKEISRKRGEVQVVYRVNAANNPLRPFLGDKAVVHGVQILSLTPLEREYGALMALQYYDLCDEIIKAQPSPILDYAEEVLQPIKATYSVNLAQAKAVKSALDNDAFTLIQGPPGSGKTKTICALVGAMLTGFIKKQNNSAARSTTTHGAPRPPPSSKKILVCAPSNAAVDELVMRFKNGVTLLDGVPEKISVVRLGRSEVINTNVKDVTLEELVNAKLSAAAPRAPGEDIHSVMMQHKEVSEELRNLRDSIQDRRGKGQQVDVADEQLMDALRRKQNGLGSRIDDLREKQNTASRDVELSRKRIQQEILDSAHVLCATLSGSGHELFQSLNVEFETVIIDEAAQSIELSALIPLKYGCSKCILVGDPKQLPPTVLSRKAAKFQYEQSLFARMENNHKKDVHLLDTQYRMHPEISLFPSKTFYESLLKDGGDMAKLRRRPWHHSEIFAPYRFFDVQGMSQASTKGHSLVNVAEITVAMQLYRRLTTDVRRYDFTGKIGIITPYKGQLNELKRRFRDQYGEAIYSRIEFNTTDAFQGRESEIIIFSCVRASTQGIGFLNDIRRMNVGLTRAKCSLWVLGNSQALMQGEYWRALVTDAKARNLYTDGDLARLLGRQLLTEDMMKDDIEMLDYTESPSDNVESSIVAERSFGGNSESKEPSPAPGKDRKDASRLSGPLNQAGATSAKPGITLPRQSSATSVARPEPKRQDSGQSVGRREVTRVDTSTDKRLAPDGRQPAEPREKATVSRANSGEYNPSGGGNGLNDLHNCAICGSYEHLTVNCDNEEALAGSIGICRRCQCPGHTVTNCTEPRCISCGEVGHPTTDCTAPLDKRLNKAQQEKVRKEEIRYGERRDKARQYRAEKQLGEHDAQIPVVKSSITTSNTIASSKEAKRKWDESSGSDSTRAKVPRVKPENRSAASGTASIHKGRSGFPQRPSERPNPAGSSGLPPRPPAGRAPAMTNNGQPMVRKKKANADDMFVKRK</sequence>
<evidence type="ECO:0000256" key="9">
    <source>
        <dbReference type="SAM" id="MobiDB-lite"/>
    </source>
</evidence>
<feature type="region of interest" description="Disordered" evidence="9">
    <location>
        <begin position="2086"/>
        <end position="2186"/>
    </location>
</feature>
<evidence type="ECO:0000256" key="1">
    <source>
        <dbReference type="ARBA" id="ARBA00004123"/>
    </source>
</evidence>
<dbReference type="FunFam" id="3.40.50.300:FF:000326">
    <property type="entry name" value="P-loop containing nucleoside triphosphate hydrolase"/>
    <property type="match status" value="1"/>
</dbReference>
<keyword evidence="8" id="KW-0479">Metal-binding</keyword>
<dbReference type="GO" id="GO:0006369">
    <property type="term" value="P:termination of RNA polymerase II transcription"/>
    <property type="evidence" value="ECO:0007669"/>
    <property type="project" value="TreeGrafter"/>
</dbReference>
<proteinExistence type="inferred from homology"/>
<evidence type="ECO:0000256" key="5">
    <source>
        <dbReference type="ARBA" id="ARBA00022806"/>
    </source>
</evidence>
<dbReference type="Gene3D" id="3.40.50.300">
    <property type="entry name" value="P-loop containing nucleotide triphosphate hydrolases"/>
    <property type="match status" value="2"/>
</dbReference>
<evidence type="ECO:0000256" key="7">
    <source>
        <dbReference type="ARBA" id="ARBA00023242"/>
    </source>
</evidence>
<dbReference type="PROSITE" id="PS50158">
    <property type="entry name" value="ZF_CCHC"/>
    <property type="match status" value="1"/>
</dbReference>
<evidence type="ECO:0000313" key="11">
    <source>
        <dbReference type="EMBL" id="KIX96728.1"/>
    </source>
</evidence>
<reference evidence="11 12" key="1">
    <citation type="submission" date="2015-01" db="EMBL/GenBank/DDBJ databases">
        <title>The Genome Sequence of Fonsecaea multimorphosa CBS 102226.</title>
        <authorList>
            <consortium name="The Broad Institute Genomics Platform"/>
            <person name="Cuomo C."/>
            <person name="de Hoog S."/>
            <person name="Gorbushina A."/>
            <person name="Stielow B."/>
            <person name="Teixiera M."/>
            <person name="Abouelleil A."/>
            <person name="Chapman S.B."/>
            <person name="Priest M."/>
            <person name="Young S.K."/>
            <person name="Wortman J."/>
            <person name="Nusbaum C."/>
            <person name="Birren B."/>
        </authorList>
    </citation>
    <scope>NUCLEOTIDE SEQUENCE [LARGE SCALE GENOMIC DNA]</scope>
    <source>
        <strain evidence="11 12">CBS 102226</strain>
    </source>
</reference>
<organism evidence="11 12">
    <name type="scientific">Fonsecaea multimorphosa CBS 102226</name>
    <dbReference type="NCBI Taxonomy" id="1442371"/>
    <lineage>
        <taxon>Eukaryota</taxon>
        <taxon>Fungi</taxon>
        <taxon>Dikarya</taxon>
        <taxon>Ascomycota</taxon>
        <taxon>Pezizomycotina</taxon>
        <taxon>Eurotiomycetes</taxon>
        <taxon>Chaetothyriomycetidae</taxon>
        <taxon>Chaetothyriales</taxon>
        <taxon>Herpotrichiellaceae</taxon>
        <taxon>Fonsecaea</taxon>
    </lineage>
</organism>
<keyword evidence="12" id="KW-1185">Reference proteome</keyword>
<comment type="subcellular location">
    <subcellularLocation>
        <location evidence="1">Nucleus</location>
    </subcellularLocation>
</comment>
<dbReference type="InterPro" id="IPR056474">
    <property type="entry name" value="SEN1_barrel"/>
</dbReference>
<feature type="region of interest" description="Disordered" evidence="9">
    <location>
        <begin position="1017"/>
        <end position="1071"/>
    </location>
</feature>
<dbReference type="GO" id="GO:0004386">
    <property type="term" value="F:helicase activity"/>
    <property type="evidence" value="ECO:0007669"/>
    <property type="project" value="UniProtKB-KW"/>
</dbReference>
<feature type="region of interest" description="Disordered" evidence="9">
    <location>
        <begin position="1851"/>
        <end position="1963"/>
    </location>
</feature>
<dbReference type="Pfam" id="PF13087">
    <property type="entry name" value="AAA_12"/>
    <property type="match status" value="1"/>
</dbReference>
<dbReference type="SUPFAM" id="SSF57756">
    <property type="entry name" value="Retrovirus zinc finger-like domains"/>
    <property type="match status" value="1"/>
</dbReference>
<dbReference type="GeneID" id="27713193"/>